<dbReference type="RefSeq" id="XP_016636334.1">
    <property type="nucleotide sequence ID" value="XM_016772864.1"/>
</dbReference>
<feature type="region of interest" description="Disordered" evidence="2">
    <location>
        <begin position="1"/>
        <end position="64"/>
    </location>
</feature>
<feature type="compositionally biased region" description="Basic and acidic residues" evidence="2">
    <location>
        <begin position="768"/>
        <end position="777"/>
    </location>
</feature>
<feature type="compositionally biased region" description="Low complexity" evidence="2">
    <location>
        <begin position="40"/>
        <end position="59"/>
    </location>
</feature>
<feature type="region of interest" description="Disordered" evidence="2">
    <location>
        <begin position="78"/>
        <end position="116"/>
    </location>
</feature>
<evidence type="ECO:0000256" key="1">
    <source>
        <dbReference type="ARBA" id="ARBA00038211"/>
    </source>
</evidence>
<evidence type="ECO:0000256" key="2">
    <source>
        <dbReference type="SAM" id="MobiDB-lite"/>
    </source>
</evidence>
<dbReference type="STRING" id="1442371.A0A0D2IYT0"/>
<dbReference type="GO" id="GO:0006646">
    <property type="term" value="P:phosphatidylethanolamine biosynthetic process"/>
    <property type="evidence" value="ECO:0007669"/>
    <property type="project" value="TreeGrafter"/>
</dbReference>
<dbReference type="OrthoDB" id="10267235at2759"/>
<feature type="region of interest" description="Disordered" evidence="2">
    <location>
        <begin position="141"/>
        <end position="169"/>
    </location>
</feature>
<keyword evidence="5" id="KW-1185">Reference proteome</keyword>
<feature type="compositionally biased region" description="Polar residues" evidence="2">
    <location>
        <begin position="10"/>
        <end position="19"/>
    </location>
</feature>
<organism evidence="4 5">
    <name type="scientific">Fonsecaea multimorphosa CBS 102226</name>
    <dbReference type="NCBI Taxonomy" id="1442371"/>
    <lineage>
        <taxon>Eukaryota</taxon>
        <taxon>Fungi</taxon>
        <taxon>Dikarya</taxon>
        <taxon>Ascomycota</taxon>
        <taxon>Pezizomycotina</taxon>
        <taxon>Eurotiomycetes</taxon>
        <taxon>Chaetothyriomycetidae</taxon>
        <taxon>Chaetothyriales</taxon>
        <taxon>Herpotrichiellaceae</taxon>
        <taxon>Fonsecaea</taxon>
    </lineage>
</organism>
<dbReference type="CDD" id="cd05157">
    <property type="entry name" value="ETNK_euk"/>
    <property type="match status" value="1"/>
</dbReference>
<dbReference type="InterPro" id="IPR007521">
    <property type="entry name" value="Choline_kin_N"/>
</dbReference>
<gene>
    <name evidence="4" type="ORF">Z520_02350</name>
</gene>
<dbReference type="Pfam" id="PF01633">
    <property type="entry name" value="Choline_kinase"/>
    <property type="match status" value="1"/>
</dbReference>
<dbReference type="GO" id="GO:0005737">
    <property type="term" value="C:cytoplasm"/>
    <property type="evidence" value="ECO:0007669"/>
    <property type="project" value="TreeGrafter"/>
</dbReference>
<dbReference type="GO" id="GO:0004103">
    <property type="term" value="F:choline kinase activity"/>
    <property type="evidence" value="ECO:0007669"/>
    <property type="project" value="TreeGrafter"/>
</dbReference>
<dbReference type="GeneID" id="27708096"/>
<dbReference type="Pfam" id="PF04428">
    <property type="entry name" value="Choline_kin_N"/>
    <property type="match status" value="1"/>
</dbReference>
<evidence type="ECO:0000313" key="4">
    <source>
        <dbReference type="EMBL" id="KIY02212.1"/>
    </source>
</evidence>
<reference evidence="4 5" key="1">
    <citation type="submission" date="2015-01" db="EMBL/GenBank/DDBJ databases">
        <title>The Genome Sequence of Fonsecaea multimorphosa CBS 102226.</title>
        <authorList>
            <consortium name="The Broad Institute Genomics Platform"/>
            <person name="Cuomo C."/>
            <person name="de Hoog S."/>
            <person name="Gorbushina A."/>
            <person name="Stielow B."/>
            <person name="Teixiera M."/>
            <person name="Abouelleil A."/>
            <person name="Chapman S.B."/>
            <person name="Priest M."/>
            <person name="Young S.K."/>
            <person name="Wortman J."/>
            <person name="Nusbaum C."/>
            <person name="Birren B."/>
        </authorList>
    </citation>
    <scope>NUCLEOTIDE SEQUENCE [LARGE SCALE GENOMIC DNA]</scope>
    <source>
        <strain evidence="4 5">CBS 102226</strain>
    </source>
</reference>
<dbReference type="Gene3D" id="3.90.1200.10">
    <property type="match status" value="1"/>
</dbReference>
<accession>A0A0D2IYT0</accession>
<dbReference type="InterPro" id="IPR011009">
    <property type="entry name" value="Kinase-like_dom_sf"/>
</dbReference>
<feature type="compositionally biased region" description="Basic residues" evidence="2">
    <location>
        <begin position="81"/>
        <end position="97"/>
    </location>
</feature>
<comment type="similarity">
    <text evidence="1">Belongs to the choline/ethanolamine kinase family.</text>
</comment>
<dbReference type="PANTHER" id="PTHR22603">
    <property type="entry name" value="CHOLINE/ETHANOALAMINE KINASE"/>
    <property type="match status" value="1"/>
</dbReference>
<feature type="compositionally biased region" description="Low complexity" evidence="2">
    <location>
        <begin position="141"/>
        <end position="153"/>
    </location>
</feature>
<dbReference type="AlphaFoldDB" id="A0A0D2IYT0"/>
<protein>
    <recommendedName>
        <fullName evidence="3">Choline kinase N-terminal domain-containing protein</fullName>
    </recommendedName>
</protein>
<proteinExistence type="inferred from homology"/>
<dbReference type="GO" id="GO:0004305">
    <property type="term" value="F:ethanolamine kinase activity"/>
    <property type="evidence" value="ECO:0007669"/>
    <property type="project" value="TreeGrafter"/>
</dbReference>
<dbReference type="SUPFAM" id="SSF56112">
    <property type="entry name" value="Protein kinase-like (PK-like)"/>
    <property type="match status" value="1"/>
</dbReference>
<feature type="domain" description="Choline kinase N-terminal" evidence="3">
    <location>
        <begin position="171"/>
        <end position="241"/>
    </location>
</feature>
<name>A0A0D2IYT0_9EURO</name>
<feature type="compositionally biased region" description="Basic and acidic residues" evidence="2">
    <location>
        <begin position="725"/>
        <end position="752"/>
    </location>
</feature>
<dbReference type="Proteomes" id="UP000053411">
    <property type="component" value="Unassembled WGS sequence"/>
</dbReference>
<sequence>MTGRPALPPGSNSYSSHLSPASGAPLNKPMSYFSLDDNNPPDSWSGGPGSTTPGTTAESKTPDVRAILAQVADWLEDEKAKRRKRKHYRHHHHHSKQSKTPGEQSDDPRSNDAMLDDEQDGSLERLESILQNFSFGNSSNLLRKSSSSGLRRGSLAKKYKQPRSVPASSDTEFFGDDILVPNVEAKLDNSKTMAFTGGSADADTNDGARRQDYEHWVTFKKDIVRLTHTLKLKGWRRIPIDRAADIDVARLSGALTNAVYVVHPPKDMSRYDAHNPSDPSAPPVPISRRRPTSLLLRIYGPQVEHLIDREAELGILRRLARKNIGPRLLGSFENGRFEEFLHAKTLTADDLRAPETSKQIAKRMRELHEGIDLLESELAAGPAVFVNWDKWVDRCEKVITWLDGQVHQAEKELADGTTRRKSRIPARYVRRGLVCGVEWPVFRRAYDAYRQQLIEKCGGAEGVRKLLVFAHNDTQYGNLMRLQPSGTSPLLRPSNHHKQLVVIDFEYAAQNPVGLEFANHFTEWCYNYHGPPDKNFQCETRRYPDEQEQHRFVRSYVMHRPQFNPAASATPKMEGREKTNISDFMLDARTPGGGTANAWLGSSGFEEAPEFDYDKEESEREKAQEAEIQRLLQQTRLWRVANSAQWVAWGIVQAKVPELDALEEKEKEEKTLSKRIKERRKSVTEMVSAGEQKIVEKMKNLLGKDGGGRHHQVEHANPMSDPLTEEEKRLQAESHWDRPEGRAQEEAHHEGNGDVVMKHQNSTGGNAIDEHAAKNTDLEQAVTINGEEKTRPNGHAETTQEDDALVSRPSSPSDAGDEEPEDEFDYLAYAQERAMFFWGDCLRLGLVKEAELPKDLVQRLKLVPY</sequence>
<dbReference type="PANTHER" id="PTHR22603:SF93">
    <property type="entry name" value="RE24176P"/>
    <property type="match status" value="1"/>
</dbReference>
<dbReference type="EMBL" id="KN848064">
    <property type="protein sequence ID" value="KIY02212.1"/>
    <property type="molecule type" value="Genomic_DNA"/>
</dbReference>
<dbReference type="VEuPathDB" id="FungiDB:Z520_02350"/>
<evidence type="ECO:0000259" key="3">
    <source>
        <dbReference type="Pfam" id="PF04428"/>
    </source>
</evidence>
<feature type="region of interest" description="Disordered" evidence="2">
    <location>
        <begin position="702"/>
        <end position="823"/>
    </location>
</feature>
<evidence type="ECO:0000313" key="5">
    <source>
        <dbReference type="Proteomes" id="UP000053411"/>
    </source>
</evidence>